<gene>
    <name evidence="1" type="ORF">D0Y50_13760</name>
</gene>
<dbReference type="KEGG" id="salm:D0Y50_13760"/>
<protein>
    <submittedName>
        <fullName evidence="1">PEP-CTERM/exosortase system-associated acyltransferase</fullName>
    </submittedName>
</protein>
<accession>A0A346NP60</accession>
<dbReference type="InterPro" id="IPR022484">
    <property type="entry name" value="PEP-CTERM/exosrtase_acylTfrase"/>
</dbReference>
<dbReference type="InterPro" id="IPR016181">
    <property type="entry name" value="Acyl_CoA_acyltransferase"/>
</dbReference>
<keyword evidence="2" id="KW-1185">Reference proteome</keyword>
<evidence type="ECO:0000313" key="2">
    <source>
        <dbReference type="Proteomes" id="UP000262073"/>
    </source>
</evidence>
<dbReference type="OrthoDB" id="582214at2"/>
<sequence length="297" mass="33981">MLMANKQTMMSNLTRRVGKTKLGKLVKGYQQLREANYISTHFGSYLSPVMASSQELREAVFQIRHKVYCDELKFEPKKPDGLEVDEFDDFSRHCLIRHLNSDELAGTVRIVRPLQDNQLLPIEKYCLNSITRHDLNPQNFDRKDICEISRLAVPAQFRRRQMDRFAGAATGVINQQAYSETELRCFPFIAIGLYFAAAATAIESNIAHAFVMMEPRLARSMSFVGIKFEQIGPVVDYHGKRAPYYINRELLMDSLKPGFAVMLNSIRDSIRGQLPAVETFFDEELRHLAKPMPLSAL</sequence>
<proteinExistence type="predicted"/>
<dbReference type="NCBIfam" id="TIGR03694">
    <property type="entry name" value="exosort_acyl"/>
    <property type="match status" value="1"/>
</dbReference>
<dbReference type="EMBL" id="CP031769">
    <property type="protein sequence ID" value="AXR07317.1"/>
    <property type="molecule type" value="Genomic_DNA"/>
</dbReference>
<reference evidence="1 2" key="1">
    <citation type="submission" date="2018-08" db="EMBL/GenBank/DDBJ databases">
        <title>Salinimonas sediminis sp. nov., a piezophilic bacterium isolated from a deep-sea sediment sample from the New Britain Trench.</title>
        <authorList>
            <person name="Cao J."/>
        </authorList>
    </citation>
    <scope>NUCLEOTIDE SEQUENCE [LARGE SCALE GENOMIC DNA]</scope>
    <source>
        <strain evidence="1 2">N102</strain>
    </source>
</reference>
<dbReference type="Pfam" id="PF13444">
    <property type="entry name" value="Acetyltransf_5"/>
    <property type="match status" value="1"/>
</dbReference>
<dbReference type="Proteomes" id="UP000262073">
    <property type="component" value="Chromosome"/>
</dbReference>
<dbReference type="GO" id="GO:0016746">
    <property type="term" value="F:acyltransferase activity"/>
    <property type="evidence" value="ECO:0007669"/>
    <property type="project" value="UniProtKB-KW"/>
</dbReference>
<dbReference type="AlphaFoldDB" id="A0A346NP60"/>
<organism evidence="1 2">
    <name type="scientific">Salinimonas sediminis</name>
    <dbReference type="NCBI Taxonomy" id="2303538"/>
    <lineage>
        <taxon>Bacteria</taxon>
        <taxon>Pseudomonadati</taxon>
        <taxon>Pseudomonadota</taxon>
        <taxon>Gammaproteobacteria</taxon>
        <taxon>Alteromonadales</taxon>
        <taxon>Alteromonadaceae</taxon>
        <taxon>Alteromonas/Salinimonas group</taxon>
        <taxon>Salinimonas</taxon>
    </lineage>
</organism>
<name>A0A346NP60_9ALTE</name>
<dbReference type="SUPFAM" id="SSF55729">
    <property type="entry name" value="Acyl-CoA N-acyltransferases (Nat)"/>
    <property type="match status" value="1"/>
</dbReference>
<keyword evidence="1" id="KW-0012">Acyltransferase</keyword>
<keyword evidence="1" id="KW-0808">Transferase</keyword>
<evidence type="ECO:0000313" key="1">
    <source>
        <dbReference type="EMBL" id="AXR07317.1"/>
    </source>
</evidence>
<dbReference type="Gene3D" id="3.40.630.30">
    <property type="match status" value="1"/>
</dbReference>